<evidence type="ECO:0000313" key="11">
    <source>
        <dbReference type="Proteomes" id="UP000279422"/>
    </source>
</evidence>
<accession>A0A497E4A7</accession>
<dbReference type="GO" id="GO:0003887">
    <property type="term" value="F:DNA-directed DNA polymerase activity"/>
    <property type="evidence" value="ECO:0007669"/>
    <property type="project" value="UniProtKB-KW"/>
</dbReference>
<dbReference type="GO" id="GO:0003676">
    <property type="term" value="F:nucleic acid binding"/>
    <property type="evidence" value="ECO:0007669"/>
    <property type="project" value="InterPro"/>
</dbReference>
<name>A0A497E4A7_UNCAE</name>
<dbReference type="InterPro" id="IPR004365">
    <property type="entry name" value="NA-bd_OB_tRNA"/>
</dbReference>
<comment type="subcellular location">
    <subcellularLocation>
        <location evidence="1">Cytoplasm</location>
    </subcellularLocation>
</comment>
<keyword evidence="6" id="KW-0235">DNA replication</keyword>
<comment type="caution">
    <text evidence="10">The sequence shown here is derived from an EMBL/GenBank/DDBJ whole genome shotgun (WGS) entry which is preliminary data.</text>
</comment>
<dbReference type="EMBL" id="QMPZ01000032">
    <property type="protein sequence ID" value="RLE09727.1"/>
    <property type="molecule type" value="Genomic_DNA"/>
</dbReference>
<gene>
    <name evidence="10" type="ORF">DRJ00_03475</name>
</gene>
<dbReference type="SMART" id="SM00481">
    <property type="entry name" value="POLIIIAc"/>
    <property type="match status" value="1"/>
</dbReference>
<dbReference type="Gene3D" id="1.10.10.1600">
    <property type="entry name" value="Bacterial DNA polymerase III alpha subunit, thumb domain"/>
    <property type="match status" value="1"/>
</dbReference>
<evidence type="ECO:0000313" key="10">
    <source>
        <dbReference type="EMBL" id="RLE09727.1"/>
    </source>
</evidence>
<evidence type="ECO:0000256" key="8">
    <source>
        <dbReference type="ARBA" id="ARBA00049244"/>
    </source>
</evidence>
<dbReference type="InterPro" id="IPR029460">
    <property type="entry name" value="DNAPol_HHH"/>
</dbReference>
<evidence type="ECO:0000256" key="3">
    <source>
        <dbReference type="ARBA" id="ARBA00019114"/>
    </source>
</evidence>
<dbReference type="GO" id="GO:0006260">
    <property type="term" value="P:DNA replication"/>
    <property type="evidence" value="ECO:0007669"/>
    <property type="project" value="UniProtKB-KW"/>
</dbReference>
<dbReference type="InterPro" id="IPR003141">
    <property type="entry name" value="Pol/His_phosphatase_N"/>
</dbReference>
<evidence type="ECO:0000256" key="1">
    <source>
        <dbReference type="ARBA" id="ARBA00004496"/>
    </source>
</evidence>
<keyword evidence="5 10" id="KW-0548">Nucleotidyltransferase</keyword>
<dbReference type="Gene3D" id="1.10.150.870">
    <property type="match status" value="1"/>
</dbReference>
<organism evidence="10 11">
    <name type="scientific">Aerophobetes bacterium</name>
    <dbReference type="NCBI Taxonomy" id="2030807"/>
    <lineage>
        <taxon>Bacteria</taxon>
        <taxon>Candidatus Aerophobota</taxon>
    </lineage>
</organism>
<proteinExistence type="predicted"/>
<dbReference type="Pfam" id="PF01336">
    <property type="entry name" value="tRNA_anti-codon"/>
    <property type="match status" value="1"/>
</dbReference>
<dbReference type="SUPFAM" id="SSF89550">
    <property type="entry name" value="PHP domain-like"/>
    <property type="match status" value="1"/>
</dbReference>
<evidence type="ECO:0000259" key="9">
    <source>
        <dbReference type="SMART" id="SM00481"/>
    </source>
</evidence>
<sequence length="1150" mass="131349">MNDEIFLKEEEVADFVHLHTHSDYSLLDGACPVQQLVDQAYKFDMPALALTDHGNLFGAIDFYQTARKRGIKPIIGCEVYVAPKSRFKRGKTKGKETSYHLILLAKNKKGYQNLMELTSLGFLEGFYYNPRLDKDILSQKKEGLIALSGCMKGEIPFLLQQGRYEEARKAAIFYRELYRDDFYLELQDEDIEGQKEINQALIELAEELSIPLVATNDVHYLSKEDAKAHDALLCIQTGKTLEDSNRLKFSSSNFYFRSPEEMRRLFSDHPEAISNTVLIAKKCNLELELGRVYLPTYNPPQGYDLDSYLRKLCEEGLSRRYPEKSEEVRQRLEEELSIISKMGYAGYFLIIWDVIHYAREKGIMIGPGRGSAAGSLVAYLLGITNIDPLAYGLLFERFLNPERKAMPDIDIDIQDNRRAEVIEYVKRRYGKDNVAQIITFGTMAARAVVRDVGRVLGMPYGQVDRIAKLISPNAKLKIAIQESRSLKELINKDGKVRTLFEIAQRIEGLTRHASTHAAGIVIAPDRLTRFTPLYRTNKDEITTQYDMRSLESIGLLKMDFLGLKTLNVIQDTLRIIKERRGIQIELDKIPLNDEKTYQLLARGETVGIFQVESKGMQDLIKRLSPEKFEDIIALLALYRPGPLQSGMVDDFINRKQGRSKVEYLHPKLEPILKETYGVILYQEQVMRIANVLAGFSLGEADVLRRAMGKKDPKLMDEQREKFIEGAKRQGVDLATARRVFELMAHFAGYGFNKSHSAGYALICYQTAYLKANYPLEFMAALLTSERENTDKLVLYINECRRMGIEVLPPDINQSFSHFTVVEGKIRFGLGAIKNVGESAISSILKAREEGGRFTSIFDFCRRVDLRAVNKRVMESLIKCGAFDSLPGSRSQNLAVIDRAVEEATQIQKDREKGQLSFLETLEKKEQGSALEKFPEIEEASKKRKLAWEKELLGIYVSGHPLERYIKTISHYTTNSIRDLKEMRDSEEVRIAGVVNSFSLKKDRSGKRMAFFTLEDLEAEIEVIVFSSLYEECSSYIEKDEVLLVKGKLDTASQPAKVIAEKITPFSKLKETSHNLHIRIDKEKLKDEVLEKLKEILSSHRGKHNVYLHLTDPQERKVTIRSKTLKVDFSDELISEVENLLGQRSMWLNEN</sequence>
<dbReference type="AlphaFoldDB" id="A0A497E4A7"/>
<keyword evidence="7" id="KW-0239">DNA-directed DNA polymerase</keyword>
<dbReference type="InterPro" id="IPR004013">
    <property type="entry name" value="PHP_dom"/>
</dbReference>
<evidence type="ECO:0000256" key="4">
    <source>
        <dbReference type="ARBA" id="ARBA00022679"/>
    </source>
</evidence>
<dbReference type="InterPro" id="IPR016195">
    <property type="entry name" value="Pol/histidinol_Pase-like"/>
</dbReference>
<evidence type="ECO:0000256" key="6">
    <source>
        <dbReference type="ARBA" id="ARBA00022705"/>
    </source>
</evidence>
<dbReference type="Gene3D" id="3.20.20.140">
    <property type="entry name" value="Metal-dependent hydrolases"/>
    <property type="match status" value="1"/>
</dbReference>
<dbReference type="PANTHER" id="PTHR32294:SF0">
    <property type="entry name" value="DNA POLYMERASE III SUBUNIT ALPHA"/>
    <property type="match status" value="1"/>
</dbReference>
<dbReference type="InterPro" id="IPR004805">
    <property type="entry name" value="DnaE2/DnaE/PolC"/>
</dbReference>
<dbReference type="InterPro" id="IPR011708">
    <property type="entry name" value="DNA_pol3_alpha_NTPase_dom"/>
</dbReference>
<dbReference type="GO" id="GO:0008408">
    <property type="term" value="F:3'-5' exonuclease activity"/>
    <property type="evidence" value="ECO:0007669"/>
    <property type="project" value="InterPro"/>
</dbReference>
<reference evidence="10 11" key="1">
    <citation type="submission" date="2018-06" db="EMBL/GenBank/DDBJ databases">
        <title>Extensive metabolic versatility and redundancy in microbially diverse, dynamic hydrothermal sediments.</title>
        <authorList>
            <person name="Dombrowski N."/>
            <person name="Teske A."/>
            <person name="Baker B.J."/>
        </authorList>
    </citation>
    <scope>NUCLEOTIDE SEQUENCE [LARGE SCALE GENOMIC DNA]</scope>
    <source>
        <strain evidence="10">B47_G16</strain>
    </source>
</reference>
<evidence type="ECO:0000256" key="5">
    <source>
        <dbReference type="ARBA" id="ARBA00022695"/>
    </source>
</evidence>
<protein>
    <recommendedName>
        <fullName evidence="3">DNA polymerase III subunit alpha</fullName>
        <ecNumber evidence="2">2.7.7.7</ecNumber>
    </recommendedName>
</protein>
<dbReference type="NCBIfam" id="NF004226">
    <property type="entry name" value="PRK05673.1"/>
    <property type="match status" value="1"/>
</dbReference>
<dbReference type="Pfam" id="PF07733">
    <property type="entry name" value="DNA_pol3_alpha"/>
    <property type="match status" value="1"/>
</dbReference>
<dbReference type="EC" id="2.7.7.7" evidence="2"/>
<dbReference type="InterPro" id="IPR012340">
    <property type="entry name" value="NA-bd_OB-fold"/>
</dbReference>
<dbReference type="Pfam" id="PF14579">
    <property type="entry name" value="HHH_6"/>
    <property type="match status" value="1"/>
</dbReference>
<evidence type="ECO:0000256" key="2">
    <source>
        <dbReference type="ARBA" id="ARBA00012417"/>
    </source>
</evidence>
<dbReference type="InterPro" id="IPR041931">
    <property type="entry name" value="DNA_pol3_alpha_thumb_dom"/>
</dbReference>
<evidence type="ECO:0000256" key="7">
    <source>
        <dbReference type="ARBA" id="ARBA00022932"/>
    </source>
</evidence>
<dbReference type="NCBIfam" id="TIGR00594">
    <property type="entry name" value="polc"/>
    <property type="match status" value="1"/>
</dbReference>
<feature type="domain" description="Polymerase/histidinol phosphatase N-terminal" evidence="9">
    <location>
        <begin position="16"/>
        <end position="83"/>
    </location>
</feature>
<dbReference type="Gene3D" id="2.40.50.140">
    <property type="entry name" value="Nucleic acid-binding proteins"/>
    <property type="match status" value="1"/>
</dbReference>
<dbReference type="Pfam" id="PF17657">
    <property type="entry name" value="DNA_pol3_finger"/>
    <property type="match status" value="1"/>
</dbReference>
<dbReference type="Proteomes" id="UP000279422">
    <property type="component" value="Unassembled WGS sequence"/>
</dbReference>
<dbReference type="Pfam" id="PF02811">
    <property type="entry name" value="PHP"/>
    <property type="match status" value="1"/>
</dbReference>
<dbReference type="CDD" id="cd12113">
    <property type="entry name" value="PHP_PolIIIA_DnaE3"/>
    <property type="match status" value="1"/>
</dbReference>
<dbReference type="InterPro" id="IPR040982">
    <property type="entry name" value="DNA_pol3_finger"/>
</dbReference>
<dbReference type="NCBIfam" id="NF005298">
    <property type="entry name" value="PRK06826.1"/>
    <property type="match status" value="1"/>
</dbReference>
<dbReference type="GO" id="GO:0005737">
    <property type="term" value="C:cytoplasm"/>
    <property type="evidence" value="ECO:0007669"/>
    <property type="project" value="UniProtKB-SubCell"/>
</dbReference>
<comment type="catalytic activity">
    <reaction evidence="8">
        <text>DNA(n) + a 2'-deoxyribonucleoside 5'-triphosphate = DNA(n+1) + diphosphate</text>
        <dbReference type="Rhea" id="RHEA:22508"/>
        <dbReference type="Rhea" id="RHEA-COMP:17339"/>
        <dbReference type="Rhea" id="RHEA-COMP:17340"/>
        <dbReference type="ChEBI" id="CHEBI:33019"/>
        <dbReference type="ChEBI" id="CHEBI:61560"/>
        <dbReference type="ChEBI" id="CHEBI:173112"/>
        <dbReference type="EC" id="2.7.7.7"/>
    </reaction>
</comment>
<dbReference type="CDD" id="cd04485">
    <property type="entry name" value="DnaE_OBF"/>
    <property type="match status" value="1"/>
</dbReference>
<keyword evidence="4 10" id="KW-0808">Transferase</keyword>
<dbReference type="PANTHER" id="PTHR32294">
    <property type="entry name" value="DNA POLYMERASE III SUBUNIT ALPHA"/>
    <property type="match status" value="1"/>
</dbReference>